<dbReference type="PROSITE" id="PS00665">
    <property type="entry name" value="DHDPS_1"/>
    <property type="match status" value="1"/>
</dbReference>
<dbReference type="PRINTS" id="PR00146">
    <property type="entry name" value="DHPICSNTHASE"/>
</dbReference>
<comment type="similarity">
    <text evidence="6">Belongs to the DapA family.</text>
</comment>
<feature type="binding site" evidence="8">
    <location>
        <position position="202"/>
    </location>
    <ligand>
        <name>pyruvate</name>
        <dbReference type="ChEBI" id="CHEBI:15361"/>
    </ligand>
</feature>
<evidence type="ECO:0000256" key="8">
    <source>
        <dbReference type="PIRSR" id="PIRSR001365-2"/>
    </source>
</evidence>
<evidence type="ECO:0000256" key="4">
    <source>
        <dbReference type="ARBA" id="ARBA00023270"/>
    </source>
</evidence>
<comment type="subcellular location">
    <subcellularLocation>
        <location evidence="1">Cytoplasm</location>
    </subcellularLocation>
</comment>
<dbReference type="Proteomes" id="UP000262172">
    <property type="component" value="Unassembled WGS sequence"/>
</dbReference>
<proteinExistence type="inferred from homology"/>
<dbReference type="GO" id="GO:0005737">
    <property type="term" value="C:cytoplasm"/>
    <property type="evidence" value="ECO:0007669"/>
    <property type="project" value="UniProtKB-SubCell"/>
</dbReference>
<evidence type="ECO:0000313" key="9">
    <source>
        <dbReference type="EMBL" id="REJ08720.1"/>
    </source>
</evidence>
<gene>
    <name evidence="9" type="ORF">DY023_00320</name>
</gene>
<feature type="active site" description="Proton donor/acceptor" evidence="7">
    <location>
        <position position="133"/>
    </location>
</feature>
<dbReference type="OrthoDB" id="3175637at2"/>
<dbReference type="InterPro" id="IPR002220">
    <property type="entry name" value="DapA-like"/>
</dbReference>
<protein>
    <submittedName>
        <fullName evidence="9">N-acetylneuraminate lyase</fullName>
    </submittedName>
</protein>
<dbReference type="InterPro" id="IPR020624">
    <property type="entry name" value="Schiff_base-form_aldolases_CS"/>
</dbReference>
<name>A0A371NYG1_9MICO</name>
<evidence type="ECO:0000256" key="3">
    <source>
        <dbReference type="ARBA" id="ARBA00023239"/>
    </source>
</evidence>
<keyword evidence="3 6" id="KW-0456">Lyase</keyword>
<evidence type="ECO:0000313" key="10">
    <source>
        <dbReference type="Proteomes" id="UP000262172"/>
    </source>
</evidence>
<dbReference type="SMART" id="SM01130">
    <property type="entry name" value="DHDPS"/>
    <property type="match status" value="1"/>
</dbReference>
<keyword evidence="10" id="KW-1185">Reference proteome</keyword>
<dbReference type="Pfam" id="PF00701">
    <property type="entry name" value="DHDPS"/>
    <property type="match status" value="1"/>
</dbReference>
<dbReference type="SUPFAM" id="SSF51569">
    <property type="entry name" value="Aldolase"/>
    <property type="match status" value="1"/>
</dbReference>
<evidence type="ECO:0000256" key="2">
    <source>
        <dbReference type="ARBA" id="ARBA00022490"/>
    </source>
</evidence>
<keyword evidence="4" id="KW-0704">Schiff base</keyword>
<dbReference type="InterPro" id="IPR013785">
    <property type="entry name" value="Aldolase_TIM"/>
</dbReference>
<dbReference type="RefSeq" id="WP_116240354.1">
    <property type="nucleotide sequence ID" value="NZ_QUAB01000008.1"/>
</dbReference>
<dbReference type="PANTHER" id="PTHR12128">
    <property type="entry name" value="DIHYDRODIPICOLINATE SYNTHASE"/>
    <property type="match status" value="1"/>
</dbReference>
<keyword evidence="2" id="KW-0963">Cytoplasm</keyword>
<evidence type="ECO:0000256" key="6">
    <source>
        <dbReference type="PIRNR" id="PIRNR001365"/>
    </source>
</evidence>
<reference evidence="9 10" key="1">
    <citation type="submission" date="2018-08" db="EMBL/GenBank/DDBJ databases">
        <title>Isolation, diversity and antifungal activity of Actinobacteria from cow dung.</title>
        <authorList>
            <person name="Ling L."/>
        </authorList>
    </citation>
    <scope>NUCLEOTIDE SEQUENCE [LARGE SCALE GENOMIC DNA]</scope>
    <source>
        <strain evidence="9 10">NEAU-LLE</strain>
    </source>
</reference>
<dbReference type="PANTHER" id="PTHR12128:SF21">
    <property type="entry name" value="N-ACETYLNEURAMINATE LYASE"/>
    <property type="match status" value="1"/>
</dbReference>
<evidence type="ECO:0000256" key="7">
    <source>
        <dbReference type="PIRSR" id="PIRSR001365-1"/>
    </source>
</evidence>
<evidence type="ECO:0000256" key="1">
    <source>
        <dbReference type="ARBA" id="ARBA00004496"/>
    </source>
</evidence>
<dbReference type="PIRSF" id="PIRSF001365">
    <property type="entry name" value="DHDPS"/>
    <property type="match status" value="1"/>
</dbReference>
<sequence length="284" mass="29332">MTLEIWAAVPTPYDEAGELALGQVAAQAERLAADGVDGVFVGGTTGEFPYLSVGERRALAEAWAQARGGLRLGVHVGATDVRDAAALAGHAESVGADLVSTVAPYYGPTGLTGTVDFFETVAAAAPGTPFCIYHFPGMTGSRVPIVDIVAAARTRIPTLSSVKFTDEDLSAFAAVRASGVEAYFGRDELLPAALAMGANRVIGSLYNLLAPQARRVHDALAAGHLEEAFALHEPFRRIAVAAGRHGGPAFVKALISAQGPDLGATRTPWGPLTEKDAAAVVAFV</sequence>
<dbReference type="AlphaFoldDB" id="A0A371NYG1"/>
<dbReference type="Gene3D" id="3.20.20.70">
    <property type="entry name" value="Aldolase class I"/>
    <property type="match status" value="1"/>
</dbReference>
<dbReference type="GO" id="GO:0016829">
    <property type="term" value="F:lyase activity"/>
    <property type="evidence" value="ECO:0007669"/>
    <property type="project" value="UniProtKB-KW"/>
</dbReference>
<keyword evidence="5" id="KW-0119">Carbohydrate metabolism</keyword>
<feature type="binding site" evidence="8">
    <location>
        <position position="45"/>
    </location>
    <ligand>
        <name>pyruvate</name>
        <dbReference type="ChEBI" id="CHEBI:15361"/>
    </ligand>
</feature>
<accession>A0A371NYG1</accession>
<comment type="caution">
    <text evidence="9">The sequence shown here is derived from an EMBL/GenBank/DDBJ whole genome shotgun (WGS) entry which is preliminary data.</text>
</comment>
<feature type="active site" description="Schiff-base intermediate with substrate" evidence="7">
    <location>
        <position position="163"/>
    </location>
</feature>
<dbReference type="EMBL" id="QUAB01000008">
    <property type="protein sequence ID" value="REJ08720.1"/>
    <property type="molecule type" value="Genomic_DNA"/>
</dbReference>
<organism evidence="9 10">
    <name type="scientific">Microbacterium bovistercoris</name>
    <dbReference type="NCBI Taxonomy" id="2293570"/>
    <lineage>
        <taxon>Bacteria</taxon>
        <taxon>Bacillati</taxon>
        <taxon>Actinomycetota</taxon>
        <taxon>Actinomycetes</taxon>
        <taxon>Micrococcales</taxon>
        <taxon>Microbacteriaceae</taxon>
        <taxon>Microbacterium</taxon>
    </lineage>
</organism>
<evidence type="ECO:0000256" key="5">
    <source>
        <dbReference type="ARBA" id="ARBA00023277"/>
    </source>
</evidence>